<dbReference type="InterPro" id="IPR000182">
    <property type="entry name" value="GNAT_dom"/>
</dbReference>
<dbReference type="CDD" id="cd04301">
    <property type="entry name" value="NAT_SF"/>
    <property type="match status" value="1"/>
</dbReference>
<evidence type="ECO:0000259" key="3">
    <source>
        <dbReference type="PROSITE" id="PS51186"/>
    </source>
</evidence>
<proteinExistence type="predicted"/>
<dbReference type="PANTHER" id="PTHR43877">
    <property type="entry name" value="AMINOALKYLPHOSPHONATE N-ACETYLTRANSFERASE-RELATED-RELATED"/>
    <property type="match status" value="1"/>
</dbReference>
<dbReference type="AlphaFoldDB" id="A0A2T6BJZ0"/>
<dbReference type="Pfam" id="PF00583">
    <property type="entry name" value="Acetyltransf_1"/>
    <property type="match status" value="1"/>
</dbReference>
<dbReference type="OrthoDB" id="273614at2"/>
<comment type="caution">
    <text evidence="4">The sequence shown here is derived from an EMBL/GenBank/DDBJ whole genome shotgun (WGS) entry which is preliminary data.</text>
</comment>
<evidence type="ECO:0000313" key="5">
    <source>
        <dbReference type="Proteomes" id="UP000243978"/>
    </source>
</evidence>
<keyword evidence="1" id="KW-0808">Transferase</keyword>
<dbReference type="Proteomes" id="UP000243978">
    <property type="component" value="Unassembled WGS sequence"/>
</dbReference>
<dbReference type="Gene3D" id="3.40.630.30">
    <property type="match status" value="1"/>
</dbReference>
<feature type="domain" description="N-acetyltransferase" evidence="3">
    <location>
        <begin position="5"/>
        <end position="168"/>
    </location>
</feature>
<evidence type="ECO:0000256" key="2">
    <source>
        <dbReference type="ARBA" id="ARBA00023315"/>
    </source>
</evidence>
<name>A0A2T6BJZ0_9RHOB</name>
<reference evidence="4 5" key="1">
    <citation type="submission" date="2018-04" db="EMBL/GenBank/DDBJ databases">
        <title>Genomic Encyclopedia of Archaeal and Bacterial Type Strains, Phase II (KMG-II): from individual species to whole genera.</title>
        <authorList>
            <person name="Goeker M."/>
        </authorList>
    </citation>
    <scope>NUCLEOTIDE SEQUENCE [LARGE SCALE GENOMIC DNA]</scope>
    <source>
        <strain evidence="4 5">DSM 100977</strain>
    </source>
</reference>
<dbReference type="PANTHER" id="PTHR43877:SF2">
    <property type="entry name" value="AMINOALKYLPHOSPHONATE N-ACETYLTRANSFERASE-RELATED"/>
    <property type="match status" value="1"/>
</dbReference>
<keyword evidence="5" id="KW-1185">Reference proteome</keyword>
<accession>A0A2T6BJZ0</accession>
<keyword evidence="2" id="KW-0012">Acyltransferase</keyword>
<dbReference type="GO" id="GO:0005840">
    <property type="term" value="C:ribosome"/>
    <property type="evidence" value="ECO:0007669"/>
    <property type="project" value="UniProtKB-KW"/>
</dbReference>
<protein>
    <submittedName>
        <fullName evidence="4">Ribosomal protein S18 acetylase RimI-like enzyme</fullName>
    </submittedName>
</protein>
<evidence type="ECO:0000256" key="1">
    <source>
        <dbReference type="ARBA" id="ARBA00022679"/>
    </source>
</evidence>
<dbReference type="RefSeq" id="WP_107844585.1">
    <property type="nucleotide sequence ID" value="NZ_QBKS01000001.1"/>
</dbReference>
<keyword evidence="4" id="KW-0689">Ribosomal protein</keyword>
<evidence type="ECO:0000313" key="4">
    <source>
        <dbReference type="EMBL" id="PTX56381.1"/>
    </source>
</evidence>
<dbReference type="InterPro" id="IPR016181">
    <property type="entry name" value="Acyl_CoA_acyltransferase"/>
</dbReference>
<keyword evidence="4" id="KW-0687">Ribonucleoprotein</keyword>
<dbReference type="PROSITE" id="PS51186">
    <property type="entry name" value="GNAT"/>
    <property type="match status" value="1"/>
</dbReference>
<dbReference type="GO" id="GO:0016747">
    <property type="term" value="F:acyltransferase activity, transferring groups other than amino-acyl groups"/>
    <property type="evidence" value="ECO:0007669"/>
    <property type="project" value="InterPro"/>
</dbReference>
<dbReference type="SUPFAM" id="SSF55729">
    <property type="entry name" value="Acyl-CoA N-acyltransferases (Nat)"/>
    <property type="match status" value="1"/>
</dbReference>
<sequence>MSTTTAIRPATPKDFKAIADLHVRSWRKAYDGEFPGQGLPREVTEALHASWTAHEAKDSDVVLVVEKDRTVVGFAAVWCAPEPYLDNLHIIAEASGAGAGRALVSRLVAELVARGFNSLSLTVFESNHAARSFYAKLGGVEGAPFTVGIFGDQVRCFTVKWDDLSALA</sequence>
<dbReference type="EMBL" id="QBKS01000001">
    <property type="protein sequence ID" value="PTX56381.1"/>
    <property type="molecule type" value="Genomic_DNA"/>
</dbReference>
<dbReference type="InterPro" id="IPR050832">
    <property type="entry name" value="Bact_Acetyltransf"/>
</dbReference>
<gene>
    <name evidence="4" type="ORF">C8N43_1038</name>
</gene>
<organism evidence="4 5">
    <name type="scientific">Litoreibacter ponti</name>
    <dbReference type="NCBI Taxonomy" id="1510457"/>
    <lineage>
        <taxon>Bacteria</taxon>
        <taxon>Pseudomonadati</taxon>
        <taxon>Pseudomonadota</taxon>
        <taxon>Alphaproteobacteria</taxon>
        <taxon>Rhodobacterales</taxon>
        <taxon>Roseobacteraceae</taxon>
        <taxon>Litoreibacter</taxon>
    </lineage>
</organism>